<organism evidence="1">
    <name type="scientific">Amphimedon queenslandica</name>
    <name type="common">Sponge</name>
    <dbReference type="NCBI Taxonomy" id="400682"/>
    <lineage>
        <taxon>Eukaryota</taxon>
        <taxon>Metazoa</taxon>
        <taxon>Porifera</taxon>
        <taxon>Demospongiae</taxon>
        <taxon>Heteroscleromorpha</taxon>
        <taxon>Haplosclerida</taxon>
        <taxon>Niphatidae</taxon>
        <taxon>Amphimedon</taxon>
    </lineage>
</organism>
<dbReference type="InParanoid" id="A0A1X7U5B8"/>
<proteinExistence type="predicted"/>
<evidence type="ECO:0000313" key="1">
    <source>
        <dbReference type="EnsemblMetazoa" id="Aqu2.1.22853_001"/>
    </source>
</evidence>
<sequence length="139" mass="16191">MIMLILEDVSDTMNLKGEFCWKASLEELKRKRTEKLSELSGNRLFIIGVLKGDTEKKYRMITYQYMSQERSDSEEESTYRVHSPLWKSNDSAFISSPIAILRVTRDKGKRPQHHLPAEGLKKVLFDESSDDCWSLDEDN</sequence>
<accession>A0A1X7U5B8</accession>
<dbReference type="EnsemblMetazoa" id="Aqu2.1.22853_001">
    <property type="protein sequence ID" value="Aqu2.1.22853_001"/>
    <property type="gene ID" value="Aqu2.1.22853"/>
</dbReference>
<reference evidence="1" key="1">
    <citation type="submission" date="2017-05" db="UniProtKB">
        <authorList>
            <consortium name="EnsemblMetazoa"/>
        </authorList>
    </citation>
    <scope>IDENTIFICATION</scope>
</reference>
<protein>
    <submittedName>
        <fullName evidence="1">Uncharacterized protein</fullName>
    </submittedName>
</protein>
<dbReference type="AlphaFoldDB" id="A0A1X7U5B8"/>
<name>A0A1X7U5B8_AMPQE</name>